<gene>
    <name evidence="2" type="ORF">BJ554DRAFT_7157</name>
</gene>
<evidence type="ECO:0000313" key="2">
    <source>
        <dbReference type="EMBL" id="KAG5460753.1"/>
    </source>
</evidence>
<protein>
    <submittedName>
        <fullName evidence="2">Uncharacterized protein</fullName>
    </submittedName>
</protein>
<proteinExistence type="predicted"/>
<accession>A0A8H7ZWA9</accession>
<dbReference type="AlphaFoldDB" id="A0A8H7ZWA9"/>
<dbReference type="Proteomes" id="UP000673691">
    <property type="component" value="Unassembled WGS sequence"/>
</dbReference>
<evidence type="ECO:0000256" key="1">
    <source>
        <dbReference type="SAM" id="MobiDB-lite"/>
    </source>
</evidence>
<evidence type="ECO:0000313" key="3">
    <source>
        <dbReference type="Proteomes" id="UP000673691"/>
    </source>
</evidence>
<organism evidence="2 3">
    <name type="scientific">Olpidium bornovanus</name>
    <dbReference type="NCBI Taxonomy" id="278681"/>
    <lineage>
        <taxon>Eukaryota</taxon>
        <taxon>Fungi</taxon>
        <taxon>Fungi incertae sedis</taxon>
        <taxon>Olpidiomycota</taxon>
        <taxon>Olpidiomycotina</taxon>
        <taxon>Olpidiomycetes</taxon>
        <taxon>Olpidiales</taxon>
        <taxon>Olpidiaceae</taxon>
        <taxon>Olpidium</taxon>
    </lineage>
</organism>
<dbReference type="EMBL" id="JAEFCI010004768">
    <property type="protein sequence ID" value="KAG5460753.1"/>
    <property type="molecule type" value="Genomic_DNA"/>
</dbReference>
<comment type="caution">
    <text evidence="2">The sequence shown here is derived from an EMBL/GenBank/DDBJ whole genome shotgun (WGS) entry which is preliminary data.</text>
</comment>
<sequence length="175" mass="18738">TGNFLHTQIRSQSTVTRGGNRARAVFPAVCLPAACLARPGPARLACLLPARRTGECTRPALAHAHAAIHAHACGRRPLGEGPYREDAHIPWRREACQFVRRPGGRVQGNSRRGRGLKGGPGVGRKGTEGLKVARATRSPSPVSRTGGHKEPDRSGAVRSLLPRISVTGKNKRFDL</sequence>
<feature type="region of interest" description="Disordered" evidence="1">
    <location>
        <begin position="103"/>
        <end position="163"/>
    </location>
</feature>
<feature type="non-terminal residue" evidence="2">
    <location>
        <position position="1"/>
    </location>
</feature>
<keyword evidence="3" id="KW-1185">Reference proteome</keyword>
<reference evidence="2 3" key="1">
    <citation type="journal article" name="Sci. Rep.">
        <title>Genome-scale phylogenetic analyses confirm Olpidium as the closest living zoosporic fungus to the non-flagellated, terrestrial fungi.</title>
        <authorList>
            <person name="Chang Y."/>
            <person name="Rochon D."/>
            <person name="Sekimoto S."/>
            <person name="Wang Y."/>
            <person name="Chovatia M."/>
            <person name="Sandor L."/>
            <person name="Salamov A."/>
            <person name="Grigoriev I.V."/>
            <person name="Stajich J.E."/>
            <person name="Spatafora J.W."/>
        </authorList>
    </citation>
    <scope>NUCLEOTIDE SEQUENCE [LARGE SCALE GENOMIC DNA]</scope>
    <source>
        <strain evidence="2">S191</strain>
    </source>
</reference>
<name>A0A8H7ZWA9_9FUNG</name>